<comment type="cofactor">
    <cofactor evidence="1">
        <name>a divalent metal cation</name>
        <dbReference type="ChEBI" id="CHEBI:60240"/>
    </cofactor>
</comment>
<evidence type="ECO:0000256" key="2">
    <source>
        <dbReference type="ARBA" id="ARBA00022723"/>
    </source>
</evidence>
<keyword evidence="5" id="KW-1185">Reference proteome</keyword>
<name>A0A9W6Y8G5_9STRA</name>
<dbReference type="InterPro" id="IPR027806">
    <property type="entry name" value="HARBI1_dom"/>
</dbReference>
<evidence type="ECO:0000313" key="4">
    <source>
        <dbReference type="EMBL" id="GMF55204.1"/>
    </source>
</evidence>
<dbReference type="GO" id="GO:0046872">
    <property type="term" value="F:metal ion binding"/>
    <property type="evidence" value="ECO:0007669"/>
    <property type="project" value="UniProtKB-KW"/>
</dbReference>
<dbReference type="Pfam" id="PF13359">
    <property type="entry name" value="DDE_Tnp_4"/>
    <property type="match status" value="1"/>
</dbReference>
<keyword evidence="2" id="KW-0479">Metal-binding</keyword>
<reference evidence="4" key="1">
    <citation type="submission" date="2023-04" db="EMBL/GenBank/DDBJ databases">
        <title>Phytophthora fragariaefolia NBRC 109709.</title>
        <authorList>
            <person name="Ichikawa N."/>
            <person name="Sato H."/>
            <person name="Tonouchi N."/>
        </authorList>
    </citation>
    <scope>NUCLEOTIDE SEQUENCE</scope>
    <source>
        <strain evidence="4">NBRC 109709</strain>
    </source>
</reference>
<evidence type="ECO:0000313" key="5">
    <source>
        <dbReference type="Proteomes" id="UP001165121"/>
    </source>
</evidence>
<sequence>MEEEIVVATCSAVAQITGLLALPTQPQGQKQNIRTVSRLHLEPLLQSAAYACWFEDNIRCTKSTFLRIVVFLRNHGVRFAAATAKEHSFEKEIAASLFSLGSAGGYREAGAAMGMSRRYVKEITTEVVRVLKYVASSVISFPRDLFLSGEVRPGSWSDSKCWKYSIIGRTTYTTIPSGTHFIGGTGYALLPWLIVPYNEREEGGMLSPQQKQFNFLHFSTRIAVERTFGFWKGRFRNQQTPMSQATPCHAADFIVATMVLHNLMIRFRDRTRISLFVDNEDIHEFDMDDLHDGNKRDIGIFKRNAIADLICK</sequence>
<evidence type="ECO:0000256" key="1">
    <source>
        <dbReference type="ARBA" id="ARBA00001968"/>
    </source>
</evidence>
<feature type="domain" description="DDE Tnp4" evidence="3">
    <location>
        <begin position="150"/>
        <end position="262"/>
    </location>
</feature>
<proteinExistence type="predicted"/>
<dbReference type="EMBL" id="BSXT01003672">
    <property type="protein sequence ID" value="GMF55204.1"/>
    <property type="molecule type" value="Genomic_DNA"/>
</dbReference>
<organism evidence="4 5">
    <name type="scientific">Phytophthora fragariaefolia</name>
    <dbReference type="NCBI Taxonomy" id="1490495"/>
    <lineage>
        <taxon>Eukaryota</taxon>
        <taxon>Sar</taxon>
        <taxon>Stramenopiles</taxon>
        <taxon>Oomycota</taxon>
        <taxon>Peronosporomycetes</taxon>
        <taxon>Peronosporales</taxon>
        <taxon>Peronosporaceae</taxon>
        <taxon>Phytophthora</taxon>
    </lineage>
</organism>
<protein>
    <submittedName>
        <fullName evidence="4">Unnamed protein product</fullName>
    </submittedName>
</protein>
<gene>
    <name evidence="4" type="ORF">Pfra01_002320500</name>
</gene>
<accession>A0A9W6Y8G5</accession>
<comment type="caution">
    <text evidence="4">The sequence shown here is derived from an EMBL/GenBank/DDBJ whole genome shotgun (WGS) entry which is preliminary data.</text>
</comment>
<dbReference type="AlphaFoldDB" id="A0A9W6Y8G5"/>
<evidence type="ECO:0000259" key="3">
    <source>
        <dbReference type="Pfam" id="PF13359"/>
    </source>
</evidence>
<dbReference type="Proteomes" id="UP001165121">
    <property type="component" value="Unassembled WGS sequence"/>
</dbReference>
<dbReference type="OrthoDB" id="119928at2759"/>